<dbReference type="InterPro" id="IPR046341">
    <property type="entry name" value="SET_dom_sf"/>
</dbReference>
<keyword evidence="1" id="KW-0808">Transferase</keyword>
<dbReference type="Proteomes" id="UP000233556">
    <property type="component" value="Unassembled WGS sequence"/>
</dbReference>
<dbReference type="Gene3D" id="2.170.270.10">
    <property type="entry name" value="SET domain"/>
    <property type="match status" value="1"/>
</dbReference>
<evidence type="ECO:0000313" key="2">
    <source>
        <dbReference type="Proteomes" id="UP000233556"/>
    </source>
</evidence>
<dbReference type="AlphaFoldDB" id="A0A2I0T256"/>
<dbReference type="EMBL" id="KZ523931">
    <property type="protein sequence ID" value="PKU27861.1"/>
    <property type="molecule type" value="Genomic_DNA"/>
</dbReference>
<dbReference type="PANTHER" id="PTHR46307">
    <property type="entry name" value="G9A, ISOFORM B"/>
    <property type="match status" value="1"/>
</dbReference>
<accession>A0A2I0T256</accession>
<sequence>MNKTLRESSTEKPPQIEKVVSRDIARGYERIPIPCVNSVDSEPCPSNYKYVSQNCVTSPMDIDRNITHLQVRDRT</sequence>
<dbReference type="OrthoDB" id="5792673at2759"/>
<reference evidence="2" key="2">
    <citation type="submission" date="2017-12" db="EMBL/GenBank/DDBJ databases">
        <title>Genome sequence of the Bar-tailed Godwit (Limosa lapponica baueri).</title>
        <authorList>
            <person name="Lima N.C.B."/>
            <person name="Parody-Merino A.M."/>
            <person name="Battley P.F."/>
            <person name="Fidler A.E."/>
            <person name="Prosdocimi F."/>
        </authorList>
    </citation>
    <scope>NUCLEOTIDE SEQUENCE [LARGE SCALE GENOMIC DNA]</scope>
</reference>
<reference evidence="2" key="1">
    <citation type="submission" date="2017-11" db="EMBL/GenBank/DDBJ databases">
        <authorList>
            <person name="Lima N.C."/>
            <person name="Parody-Merino A.M."/>
            <person name="Battley P.F."/>
            <person name="Fidler A.E."/>
            <person name="Prosdocimi F."/>
        </authorList>
    </citation>
    <scope>NUCLEOTIDE SEQUENCE [LARGE SCALE GENOMIC DNA]</scope>
</reference>
<dbReference type="InterPro" id="IPR043550">
    <property type="entry name" value="EHMT1/EHMT2"/>
</dbReference>
<dbReference type="GO" id="GO:0000785">
    <property type="term" value="C:chromatin"/>
    <property type="evidence" value="ECO:0007669"/>
    <property type="project" value="TreeGrafter"/>
</dbReference>
<gene>
    <name evidence="1" type="ORF">llap_21835</name>
</gene>
<dbReference type="GO" id="GO:0005634">
    <property type="term" value="C:nucleus"/>
    <property type="evidence" value="ECO:0007669"/>
    <property type="project" value="TreeGrafter"/>
</dbReference>
<dbReference type="GO" id="GO:0032259">
    <property type="term" value="P:methylation"/>
    <property type="evidence" value="ECO:0007669"/>
    <property type="project" value="UniProtKB-KW"/>
</dbReference>
<evidence type="ECO:0000313" key="1">
    <source>
        <dbReference type="EMBL" id="PKU27861.1"/>
    </source>
</evidence>
<dbReference type="GO" id="GO:0046974">
    <property type="term" value="F:histone H3K9 methyltransferase activity"/>
    <property type="evidence" value="ECO:0007669"/>
    <property type="project" value="TreeGrafter"/>
</dbReference>
<protein>
    <submittedName>
        <fullName evidence="1">Histone-lysine n-methyltransferase ehmt1 isoform x10</fullName>
    </submittedName>
</protein>
<name>A0A2I0T256_LIMLA</name>
<keyword evidence="2" id="KW-1185">Reference proteome</keyword>
<proteinExistence type="predicted"/>
<keyword evidence="1" id="KW-0489">Methyltransferase</keyword>
<dbReference type="PANTHER" id="PTHR46307:SF2">
    <property type="entry name" value="HISTONE-LYSINE N-METHYLTRANSFERASE EHMT1"/>
    <property type="match status" value="1"/>
</dbReference>
<dbReference type="GO" id="GO:0000122">
    <property type="term" value="P:negative regulation of transcription by RNA polymerase II"/>
    <property type="evidence" value="ECO:0007669"/>
    <property type="project" value="TreeGrafter"/>
</dbReference>
<organism evidence="1 2">
    <name type="scientific">Limosa lapponica baueri</name>
    <dbReference type="NCBI Taxonomy" id="1758121"/>
    <lineage>
        <taxon>Eukaryota</taxon>
        <taxon>Metazoa</taxon>
        <taxon>Chordata</taxon>
        <taxon>Craniata</taxon>
        <taxon>Vertebrata</taxon>
        <taxon>Euteleostomi</taxon>
        <taxon>Archelosauria</taxon>
        <taxon>Archosauria</taxon>
        <taxon>Dinosauria</taxon>
        <taxon>Saurischia</taxon>
        <taxon>Theropoda</taxon>
        <taxon>Coelurosauria</taxon>
        <taxon>Aves</taxon>
        <taxon>Neognathae</taxon>
        <taxon>Neoaves</taxon>
        <taxon>Charadriiformes</taxon>
        <taxon>Scolopacidae</taxon>
        <taxon>Limosa</taxon>
    </lineage>
</organism>
<dbReference type="GO" id="GO:0002039">
    <property type="term" value="F:p53 binding"/>
    <property type="evidence" value="ECO:0007669"/>
    <property type="project" value="InterPro"/>
</dbReference>
<dbReference type="SUPFAM" id="SSF82199">
    <property type="entry name" value="SET domain"/>
    <property type="match status" value="1"/>
</dbReference>